<protein>
    <recommendedName>
        <fullName evidence="17">Death-associated protein kinase 2</fullName>
        <ecNumber evidence="2">2.7.11.1</ecNumber>
    </recommendedName>
    <alternativeName>
        <fullName evidence="18">DAP-kinase-related protein 1</fullName>
    </alternativeName>
</protein>
<evidence type="ECO:0000259" key="21">
    <source>
        <dbReference type="PROSITE" id="PS50011"/>
    </source>
</evidence>
<dbReference type="InterPro" id="IPR008271">
    <property type="entry name" value="Ser/Thr_kinase_AS"/>
</dbReference>
<evidence type="ECO:0000256" key="15">
    <source>
        <dbReference type="ARBA" id="ARBA00060438"/>
    </source>
</evidence>
<dbReference type="GO" id="GO:0005516">
    <property type="term" value="F:calmodulin binding"/>
    <property type="evidence" value="ECO:0007669"/>
    <property type="project" value="UniProtKB-KW"/>
</dbReference>
<evidence type="ECO:0000256" key="17">
    <source>
        <dbReference type="ARBA" id="ARBA00071989"/>
    </source>
</evidence>
<dbReference type="InterPro" id="IPR000719">
    <property type="entry name" value="Prot_kinase_dom"/>
</dbReference>
<dbReference type="InterPro" id="IPR011009">
    <property type="entry name" value="Kinase-like_dom_sf"/>
</dbReference>
<dbReference type="GO" id="GO:0005524">
    <property type="term" value="F:ATP binding"/>
    <property type="evidence" value="ECO:0007669"/>
    <property type="project" value="UniProtKB-UniRule"/>
</dbReference>
<keyword evidence="23" id="KW-1185">Reference proteome</keyword>
<evidence type="ECO:0000256" key="18">
    <source>
        <dbReference type="ARBA" id="ARBA00080812"/>
    </source>
</evidence>
<comment type="cofactor">
    <cofactor evidence="1">
        <name>Mg(2+)</name>
        <dbReference type="ChEBI" id="CHEBI:18420"/>
    </cofactor>
</comment>
<dbReference type="SMART" id="SM00220">
    <property type="entry name" value="S_TKc"/>
    <property type="match status" value="1"/>
</dbReference>
<dbReference type="Gene3D" id="1.20.5.460">
    <property type="entry name" value="Single helix bin"/>
    <property type="match status" value="1"/>
</dbReference>
<dbReference type="InterPro" id="IPR017441">
    <property type="entry name" value="Protein_kinase_ATP_BS"/>
</dbReference>
<dbReference type="Pfam" id="PF00069">
    <property type="entry name" value="Pkinase"/>
    <property type="match status" value="1"/>
</dbReference>
<keyword evidence="3" id="KW-0963">Cytoplasm</keyword>
<keyword evidence="11" id="KW-0112">Calmodulin-binding</keyword>
<keyword evidence="4 20" id="KW-0723">Serine/threonine-protein kinase</keyword>
<dbReference type="Ensembl" id="ENSECAT00000040720.3">
    <property type="protein sequence ID" value="ENSECAP00000033745.2"/>
    <property type="gene ID" value="ENSECAG00000012621.4"/>
</dbReference>
<evidence type="ECO:0000256" key="4">
    <source>
        <dbReference type="ARBA" id="ARBA00022527"/>
    </source>
</evidence>
<keyword evidence="7" id="KW-0053">Apoptosis</keyword>
<dbReference type="AlphaFoldDB" id="A0A3Q2L5L8"/>
<dbReference type="PROSITE" id="PS00107">
    <property type="entry name" value="PROTEIN_KINASE_ATP"/>
    <property type="match status" value="1"/>
</dbReference>
<evidence type="ECO:0000313" key="23">
    <source>
        <dbReference type="Proteomes" id="UP000002281"/>
    </source>
</evidence>
<dbReference type="PROSITE" id="PS00108">
    <property type="entry name" value="PROTEIN_KINASE_ST"/>
    <property type="match status" value="1"/>
</dbReference>
<evidence type="ECO:0000256" key="5">
    <source>
        <dbReference type="ARBA" id="ARBA00022553"/>
    </source>
</evidence>
<dbReference type="GO" id="GO:0004674">
    <property type="term" value="F:protein serine/threonine kinase activity"/>
    <property type="evidence" value="ECO:0007669"/>
    <property type="project" value="UniProtKB-KW"/>
</dbReference>
<keyword evidence="10 19" id="KW-0067">ATP-binding</keyword>
<comment type="catalytic activity">
    <reaction evidence="13">
        <text>L-threonyl-[protein] + ATP = O-phospho-L-threonyl-[protein] + ADP + H(+)</text>
        <dbReference type="Rhea" id="RHEA:46608"/>
        <dbReference type="Rhea" id="RHEA-COMP:11060"/>
        <dbReference type="Rhea" id="RHEA-COMP:11605"/>
        <dbReference type="ChEBI" id="CHEBI:15378"/>
        <dbReference type="ChEBI" id="CHEBI:30013"/>
        <dbReference type="ChEBI" id="CHEBI:30616"/>
        <dbReference type="ChEBI" id="CHEBI:61977"/>
        <dbReference type="ChEBI" id="CHEBI:456216"/>
        <dbReference type="EC" id="2.7.11.1"/>
    </reaction>
</comment>
<gene>
    <name evidence="22 24" type="primary">DAPK2</name>
</gene>
<evidence type="ECO:0000256" key="7">
    <source>
        <dbReference type="ARBA" id="ARBA00022703"/>
    </source>
</evidence>
<dbReference type="Gene3D" id="3.30.200.20">
    <property type="entry name" value="Phosphorylase Kinase, domain 1"/>
    <property type="match status" value="1"/>
</dbReference>
<evidence type="ECO:0000256" key="12">
    <source>
        <dbReference type="ARBA" id="ARBA00023329"/>
    </source>
</evidence>
<dbReference type="Bgee" id="ENSECAG00000012621">
    <property type="expression patterns" value="Expressed in gluteus medius and 19 other cell types or tissues"/>
</dbReference>
<name>A0A3Q2L5L8_HORSE</name>
<comment type="catalytic activity">
    <reaction evidence="14">
        <text>L-seryl-[protein] + ATP = O-phospho-L-seryl-[protein] + ADP + H(+)</text>
        <dbReference type="Rhea" id="RHEA:17989"/>
        <dbReference type="Rhea" id="RHEA-COMP:9863"/>
        <dbReference type="Rhea" id="RHEA-COMP:11604"/>
        <dbReference type="ChEBI" id="CHEBI:15378"/>
        <dbReference type="ChEBI" id="CHEBI:29999"/>
        <dbReference type="ChEBI" id="CHEBI:30616"/>
        <dbReference type="ChEBI" id="CHEBI:83421"/>
        <dbReference type="ChEBI" id="CHEBI:456216"/>
        <dbReference type="EC" id="2.7.11.1"/>
    </reaction>
</comment>
<evidence type="ECO:0000256" key="16">
    <source>
        <dbReference type="ARBA" id="ARBA00060827"/>
    </source>
</evidence>
<dbReference type="GO" id="GO:0034423">
    <property type="term" value="C:autophagosome lumen"/>
    <property type="evidence" value="ECO:0007669"/>
    <property type="project" value="UniProtKB-SubCell"/>
</dbReference>
<dbReference type="FunFam" id="1.10.510.10:FF:000250">
    <property type="entry name" value="Death-associated protein kinase 3"/>
    <property type="match status" value="1"/>
</dbReference>
<dbReference type="ExpressionAtlas" id="A0A3Q2L5L8">
    <property type="expression patterns" value="baseline"/>
</dbReference>
<evidence type="ECO:0000256" key="13">
    <source>
        <dbReference type="ARBA" id="ARBA00047899"/>
    </source>
</evidence>
<dbReference type="PANTHER" id="PTHR24342:SF15">
    <property type="entry name" value="DEATH-ASSOCIATED PROTEIN KINASE 2"/>
    <property type="match status" value="1"/>
</dbReference>
<feature type="binding site" evidence="19">
    <location>
        <position position="56"/>
    </location>
    <ligand>
        <name>ATP</name>
        <dbReference type="ChEBI" id="CHEBI:30616"/>
    </ligand>
</feature>
<reference evidence="22" key="3">
    <citation type="submission" date="2025-09" db="UniProtKB">
        <authorList>
            <consortium name="Ensembl"/>
        </authorList>
    </citation>
    <scope>IDENTIFICATION</scope>
    <source>
        <strain evidence="22">Thoroughbred</strain>
    </source>
</reference>
<dbReference type="FunFam" id="3.30.200.20:FF:000110">
    <property type="entry name" value="Death-associated kinase 3, isoform CRA_a"/>
    <property type="match status" value="1"/>
</dbReference>
<evidence type="ECO:0000256" key="9">
    <source>
        <dbReference type="ARBA" id="ARBA00022777"/>
    </source>
</evidence>
<dbReference type="PROSITE" id="PS50011">
    <property type="entry name" value="PROTEIN_KINASE_DOM"/>
    <property type="match status" value="1"/>
</dbReference>
<evidence type="ECO:0000256" key="11">
    <source>
        <dbReference type="ARBA" id="ARBA00022860"/>
    </source>
</evidence>
<dbReference type="GeneTree" id="ENSGT00940000153424"/>
<dbReference type="GO" id="GO:0006915">
    <property type="term" value="P:apoptotic process"/>
    <property type="evidence" value="ECO:0007669"/>
    <property type="project" value="UniProtKB-KW"/>
</dbReference>
<evidence type="ECO:0000313" key="22">
    <source>
        <dbReference type="Ensembl" id="ENSECAP00000033745.2"/>
    </source>
</evidence>
<evidence type="ECO:0000256" key="6">
    <source>
        <dbReference type="ARBA" id="ARBA00022679"/>
    </source>
</evidence>
<feature type="domain" description="Protein kinase" evidence="21">
    <location>
        <begin position="23"/>
        <end position="276"/>
    </location>
</feature>
<reference evidence="22" key="2">
    <citation type="submission" date="2025-08" db="UniProtKB">
        <authorList>
            <consortium name="Ensembl"/>
        </authorList>
    </citation>
    <scope>IDENTIFICATION</scope>
    <source>
        <strain evidence="22">Thoroughbred</strain>
    </source>
</reference>
<evidence type="ECO:0000256" key="3">
    <source>
        <dbReference type="ARBA" id="ARBA00022490"/>
    </source>
</evidence>
<evidence type="ECO:0000256" key="20">
    <source>
        <dbReference type="RuleBase" id="RU000304"/>
    </source>
</evidence>
<comment type="similarity">
    <text evidence="16">Belongs to the protein kinase superfamily. CAMK Ser/Thr protein kinase family. DAP kinase subfamily.</text>
</comment>
<keyword evidence="5" id="KW-0597">Phosphoprotein</keyword>
<keyword evidence="9" id="KW-0418">Kinase</keyword>
<dbReference type="Proteomes" id="UP000002281">
    <property type="component" value="Chromosome 1"/>
</dbReference>
<dbReference type="EC" id="2.7.11.1" evidence="2"/>
<evidence type="ECO:0000256" key="8">
    <source>
        <dbReference type="ARBA" id="ARBA00022741"/>
    </source>
</evidence>
<keyword evidence="6" id="KW-0808">Transferase</keyword>
<proteinExistence type="inferred from homology"/>
<accession>A0A3Q2L5L8</accession>
<dbReference type="VGNC" id="VGNC:17007">
    <property type="gene designation" value="DAPK2"/>
</dbReference>
<dbReference type="SUPFAM" id="SSF56112">
    <property type="entry name" value="Protein kinase-like (PK-like)"/>
    <property type="match status" value="1"/>
</dbReference>
<evidence type="ECO:0000256" key="10">
    <source>
        <dbReference type="ARBA" id="ARBA00022840"/>
    </source>
</evidence>
<comment type="subcellular location">
    <subcellularLocation>
        <location evidence="15">Cytoplasmic vesicle</location>
        <location evidence="15">Autophagosome lumen</location>
    </subcellularLocation>
</comment>
<dbReference type="PANTHER" id="PTHR24342">
    <property type="entry name" value="SERINE/THREONINE-PROTEIN KINASE 17"/>
    <property type="match status" value="1"/>
</dbReference>
<evidence type="ECO:0000256" key="19">
    <source>
        <dbReference type="PROSITE-ProRule" id="PRU10141"/>
    </source>
</evidence>
<reference evidence="22 23" key="1">
    <citation type="journal article" date="2009" name="Science">
        <title>Genome sequence, comparative analysis, and population genetics of the domestic horse.</title>
        <authorList>
            <consortium name="Broad Institute Genome Sequencing Platform"/>
            <consortium name="Broad Institute Whole Genome Assembly Team"/>
            <person name="Wade C.M."/>
            <person name="Giulotto E."/>
            <person name="Sigurdsson S."/>
            <person name="Zoli M."/>
            <person name="Gnerre S."/>
            <person name="Imsland F."/>
            <person name="Lear T.L."/>
            <person name="Adelson D.L."/>
            <person name="Bailey E."/>
            <person name="Bellone R.R."/>
            <person name="Bloecker H."/>
            <person name="Distl O."/>
            <person name="Edgar R.C."/>
            <person name="Garber M."/>
            <person name="Leeb T."/>
            <person name="Mauceli E."/>
            <person name="MacLeod J.N."/>
            <person name="Penedo M.C.T."/>
            <person name="Raison J.M."/>
            <person name="Sharpe T."/>
            <person name="Vogel J."/>
            <person name="Andersson L."/>
            <person name="Antczak D.F."/>
            <person name="Biagi T."/>
            <person name="Binns M.M."/>
            <person name="Chowdhary B.P."/>
            <person name="Coleman S.J."/>
            <person name="Della Valle G."/>
            <person name="Fryc S."/>
            <person name="Guerin G."/>
            <person name="Hasegawa T."/>
            <person name="Hill E.W."/>
            <person name="Jurka J."/>
            <person name="Kiialainen A."/>
            <person name="Lindgren G."/>
            <person name="Liu J."/>
            <person name="Magnani E."/>
            <person name="Mickelson J.R."/>
            <person name="Murray J."/>
            <person name="Nergadze S.G."/>
            <person name="Onofrio R."/>
            <person name="Pedroni S."/>
            <person name="Piras M.F."/>
            <person name="Raudsepp T."/>
            <person name="Rocchi M."/>
            <person name="Roeed K.H."/>
            <person name="Ryder O.A."/>
            <person name="Searle S."/>
            <person name="Skow L."/>
            <person name="Swinburne J.E."/>
            <person name="Syvaenen A.C."/>
            <person name="Tozaki T."/>
            <person name="Valberg S.J."/>
            <person name="Vaudin M."/>
            <person name="White J.R."/>
            <person name="Zody M.C."/>
            <person name="Lander E.S."/>
            <person name="Lindblad-Toh K."/>
        </authorList>
    </citation>
    <scope>NUCLEOTIDE SEQUENCE [LARGE SCALE GENOMIC DNA]</scope>
    <source>
        <strain evidence="22 23">Thoroughbred</strain>
    </source>
</reference>
<sequence>MFQASMRSPNMETFKQQKVEDFYDIGEELGSGQFAIVKKCREKSTGLEYAAKFIKKRQSQASRRGVCREEIQREVSILRQVLHPNVITLHDVFENRTDVVLILELVSGGELFDFLAQKESLSEEEATSFIKQILDGVNYLHAKKIAHFDLKPENIMLLDKNIPIPHIKLIDFGLAHEIEDGVEFKNIFGTPEFVAPEIVNYEPLGLEADMCLSGASPFLGDTKQETLANITAVSYNFDEEFFSQTSELAKDFIRKLLVKETRKRLTIEEALRHPWITPVDNQQALVRRESAVNLENFKKQYVRRRWKLSFSIVSLCNHLTRSLLKKVHLRPDEDLVEISLLPKWGCSLIILVCPSVGHSQVKNPLPTLPQVTSLKFKPHLAKMILPMTSMFMSAPGVQSMSIHRPLCSHYSQGQSQITYLEPSSRLQLQYWPGHCLRLSVLGWGCCSLALPWNSYDMDSLPLLRPCEEGGQAGKHND</sequence>
<organism evidence="22 23">
    <name type="scientific">Equus caballus</name>
    <name type="common">Horse</name>
    <dbReference type="NCBI Taxonomy" id="9796"/>
    <lineage>
        <taxon>Eukaryota</taxon>
        <taxon>Metazoa</taxon>
        <taxon>Chordata</taxon>
        <taxon>Craniata</taxon>
        <taxon>Vertebrata</taxon>
        <taxon>Euteleostomi</taxon>
        <taxon>Mammalia</taxon>
        <taxon>Eutheria</taxon>
        <taxon>Laurasiatheria</taxon>
        <taxon>Perissodactyla</taxon>
        <taxon>Equidae</taxon>
        <taxon>Equus</taxon>
    </lineage>
</organism>
<evidence type="ECO:0000256" key="2">
    <source>
        <dbReference type="ARBA" id="ARBA00012513"/>
    </source>
</evidence>
<keyword evidence="8 19" id="KW-0547">Nucleotide-binding</keyword>
<keyword evidence="12" id="KW-0968">Cytoplasmic vesicle</keyword>
<dbReference type="GO" id="GO:0031410">
    <property type="term" value="C:cytoplasmic vesicle"/>
    <property type="evidence" value="ECO:0007669"/>
    <property type="project" value="UniProtKB-KW"/>
</dbReference>
<evidence type="ECO:0000256" key="14">
    <source>
        <dbReference type="ARBA" id="ARBA00048679"/>
    </source>
</evidence>
<evidence type="ECO:0000313" key="24">
    <source>
        <dbReference type="VGNC" id="VGNC:17007"/>
    </source>
</evidence>
<evidence type="ECO:0000256" key="1">
    <source>
        <dbReference type="ARBA" id="ARBA00001946"/>
    </source>
</evidence>
<dbReference type="Gene3D" id="1.10.510.10">
    <property type="entry name" value="Transferase(Phosphotransferase) domain 1"/>
    <property type="match status" value="1"/>
</dbReference>
<dbReference type="FunFam" id="1.20.5.460:FF:000004">
    <property type="entry name" value="Death-associated protein kinase 2"/>
    <property type="match status" value="1"/>
</dbReference>